<dbReference type="EMBL" id="WJXA01000003">
    <property type="protein sequence ID" value="KAF7148671.1"/>
    <property type="molecule type" value="Genomic_DNA"/>
</dbReference>
<dbReference type="InterPro" id="IPR000626">
    <property type="entry name" value="Ubiquitin-like_dom"/>
</dbReference>
<dbReference type="CDD" id="cd17039">
    <property type="entry name" value="Ubl_ubiquitin_like"/>
    <property type="match status" value="1"/>
</dbReference>
<keyword evidence="6" id="KW-1185">Reference proteome</keyword>
<comment type="caution">
    <text evidence="5">The sequence shown here is derived from an EMBL/GenBank/DDBJ whole genome shotgun (WGS) entry which is preliminary data.</text>
</comment>
<protein>
    <recommendedName>
        <fullName evidence="4">Ubiquitin-like domain-containing protein</fullName>
    </recommendedName>
</protein>
<dbReference type="OrthoDB" id="671439at2759"/>
<dbReference type="FunFam" id="3.30.559.10:FF:000008">
    <property type="entry name" value="Tryptamine hydroxycinnamoyl transferase"/>
    <property type="match status" value="1"/>
</dbReference>
<accession>A0A834HAR4</accession>
<dbReference type="Pfam" id="PF00240">
    <property type="entry name" value="ubiquitin"/>
    <property type="match status" value="1"/>
</dbReference>
<dbReference type="PANTHER" id="PTHR31642:SF289">
    <property type="entry name" value="SPERMIDINE HYDROXYCINNAMOYL TRANSFERASE"/>
    <property type="match status" value="1"/>
</dbReference>
<dbReference type="PANTHER" id="PTHR31642">
    <property type="entry name" value="TRICHOTHECENE 3-O-ACETYLTRANSFERASE"/>
    <property type="match status" value="1"/>
</dbReference>
<dbReference type="Gene3D" id="3.10.20.90">
    <property type="entry name" value="Phosphatidylinositol 3-kinase Catalytic Subunit, Chain A, domain 1"/>
    <property type="match status" value="1"/>
</dbReference>
<dbReference type="InterPro" id="IPR050317">
    <property type="entry name" value="Plant_Fungal_Acyltransferase"/>
</dbReference>
<gene>
    <name evidence="5" type="ORF">RHSIM_Rhsim03G0258700</name>
</gene>
<dbReference type="Pfam" id="PF02458">
    <property type="entry name" value="Transferase"/>
    <property type="match status" value="1"/>
</dbReference>
<dbReference type="InterPro" id="IPR023213">
    <property type="entry name" value="CAT-like_dom_sf"/>
</dbReference>
<evidence type="ECO:0000259" key="4">
    <source>
        <dbReference type="PROSITE" id="PS50053"/>
    </source>
</evidence>
<evidence type="ECO:0000313" key="6">
    <source>
        <dbReference type="Proteomes" id="UP000626092"/>
    </source>
</evidence>
<comment type="similarity">
    <text evidence="1">Belongs to the plant acyltransferase family.</text>
</comment>
<evidence type="ECO:0000256" key="2">
    <source>
        <dbReference type="ARBA" id="ARBA00022679"/>
    </source>
</evidence>
<dbReference type="SUPFAM" id="SSF54236">
    <property type="entry name" value="Ubiquitin-like"/>
    <property type="match status" value="1"/>
</dbReference>
<proteinExistence type="inferred from homology"/>
<evidence type="ECO:0000256" key="3">
    <source>
        <dbReference type="ARBA" id="ARBA00023315"/>
    </source>
</evidence>
<dbReference type="Gene3D" id="3.30.559.10">
    <property type="entry name" value="Chloramphenicol acetyltransferase-like domain"/>
    <property type="match status" value="2"/>
</dbReference>
<keyword evidence="3" id="KW-0012">Acyltransferase</keyword>
<dbReference type="PROSITE" id="PS50053">
    <property type="entry name" value="UBIQUITIN_2"/>
    <property type="match status" value="1"/>
</dbReference>
<sequence>MVIVFGVYRVKFGSNRVINTLFQTLALNCFTGLNSEPQREREREAEERYRWQPYLRPLSPKIIPSPETSNPGQMAMYIRVKRSKTTYFLQCDPTETILDIKQKLHPLIDQPANDQRLTLVETGEVLDDSKTLADQKVENDAVVALTLRKAQAAQLVDIVREASLLDMLVLTIELIDLQDKPITHAPLIYIYRPSCDFSYKSTLESIKISLSKVLVHFYPLAGRLKWVGNGSRVELECNSVGARLYEAELDAELAEFGDFCPTPNLRSLIPSVDYDAPLHEIPLLLVQITRFRCGGLSLGLATSHIMVDGTSFSHFMSMWALIARGEPLGILPFLDRTVLLARDPPTRRYNHERFEPPPLLMGLSNNDEERNKRTTVAMLHLSKTQVEKLKNMANDRRAANAKLYSRYEAVAGYLWRCTCKAREHKGEQITKLYLQVNIRNRMKPPLPRGYFGNAFLRVVATSRAGELMTKPFSYGPSKIREAIEMVTDDYVKSALDLVKGLPNLTRFRTYHTVGSAQGAFYGNPNLEITSWLGLPLKGMDFGWGKEIHAGPGSVAFDGKSFVMDGPNEEGSLIVALRLQVGHMDTLRELFYKDIDDWWCYDNEFEDVNIVRPNDFYQSRDADGATNW</sequence>
<dbReference type="Proteomes" id="UP000626092">
    <property type="component" value="Unassembled WGS sequence"/>
</dbReference>
<name>A0A834HAR4_RHOSS</name>
<keyword evidence="2" id="KW-0808">Transferase</keyword>
<dbReference type="AlphaFoldDB" id="A0A834HAR4"/>
<dbReference type="SMART" id="SM00213">
    <property type="entry name" value="UBQ"/>
    <property type="match status" value="1"/>
</dbReference>
<organism evidence="5 6">
    <name type="scientific">Rhododendron simsii</name>
    <name type="common">Sims's rhododendron</name>
    <dbReference type="NCBI Taxonomy" id="118357"/>
    <lineage>
        <taxon>Eukaryota</taxon>
        <taxon>Viridiplantae</taxon>
        <taxon>Streptophyta</taxon>
        <taxon>Embryophyta</taxon>
        <taxon>Tracheophyta</taxon>
        <taxon>Spermatophyta</taxon>
        <taxon>Magnoliopsida</taxon>
        <taxon>eudicotyledons</taxon>
        <taxon>Gunneridae</taxon>
        <taxon>Pentapetalae</taxon>
        <taxon>asterids</taxon>
        <taxon>Ericales</taxon>
        <taxon>Ericaceae</taxon>
        <taxon>Ericoideae</taxon>
        <taxon>Rhodoreae</taxon>
        <taxon>Rhododendron</taxon>
    </lineage>
</organism>
<evidence type="ECO:0000313" key="5">
    <source>
        <dbReference type="EMBL" id="KAF7148671.1"/>
    </source>
</evidence>
<reference evidence="5" key="1">
    <citation type="submission" date="2019-11" db="EMBL/GenBank/DDBJ databases">
        <authorList>
            <person name="Liu Y."/>
            <person name="Hou J."/>
            <person name="Li T.-Q."/>
            <person name="Guan C.-H."/>
            <person name="Wu X."/>
            <person name="Wu H.-Z."/>
            <person name="Ling F."/>
            <person name="Zhang R."/>
            <person name="Shi X.-G."/>
            <person name="Ren J.-P."/>
            <person name="Chen E.-F."/>
            <person name="Sun J.-M."/>
        </authorList>
    </citation>
    <scope>NUCLEOTIDE SEQUENCE</scope>
    <source>
        <strain evidence="5">Adult_tree_wgs_1</strain>
        <tissue evidence="5">Leaves</tissue>
    </source>
</reference>
<evidence type="ECO:0000256" key="1">
    <source>
        <dbReference type="ARBA" id="ARBA00009861"/>
    </source>
</evidence>
<dbReference type="InterPro" id="IPR029071">
    <property type="entry name" value="Ubiquitin-like_domsf"/>
</dbReference>
<feature type="domain" description="Ubiquitin-like" evidence="4">
    <location>
        <begin position="74"/>
        <end position="152"/>
    </location>
</feature>
<dbReference type="GO" id="GO:0016747">
    <property type="term" value="F:acyltransferase activity, transferring groups other than amino-acyl groups"/>
    <property type="evidence" value="ECO:0007669"/>
    <property type="project" value="TreeGrafter"/>
</dbReference>